<dbReference type="Proteomes" id="UP000477156">
    <property type="component" value="Unassembled WGS sequence"/>
</dbReference>
<dbReference type="RefSeq" id="WP_161276693.1">
    <property type="nucleotide sequence ID" value="NZ_JBCOSO010000067.1"/>
</dbReference>
<proteinExistence type="predicted"/>
<sequence>MENLKSIKNILIDVDNNLCGAETAIEKGKFQSTQLYDDFSTTKTEFQKVYDWDKCRIMSEILFDYVVETEKRLKAVREAWEILWNQEVKKDSEMIPARSGGRNSE</sequence>
<protein>
    <submittedName>
        <fullName evidence="1">Uncharacterized protein</fullName>
    </submittedName>
</protein>
<organism evidence="1 2">
    <name type="scientific">Blautia wexlerae</name>
    <dbReference type="NCBI Taxonomy" id="418240"/>
    <lineage>
        <taxon>Bacteria</taxon>
        <taxon>Bacillati</taxon>
        <taxon>Bacillota</taxon>
        <taxon>Clostridia</taxon>
        <taxon>Lachnospirales</taxon>
        <taxon>Lachnospiraceae</taxon>
        <taxon>Blautia</taxon>
    </lineage>
</organism>
<accession>A0A6L8XYB4</accession>
<gene>
    <name evidence="1" type="ORF">GT712_18610</name>
</gene>
<reference evidence="1 2" key="1">
    <citation type="journal article" date="2019" name="Nat. Med.">
        <title>A library of human gut bacterial isolates paired with longitudinal multiomics data enables mechanistic microbiome research.</title>
        <authorList>
            <person name="Poyet M."/>
            <person name="Groussin M."/>
            <person name="Gibbons S.M."/>
            <person name="Avila-Pacheco J."/>
            <person name="Jiang X."/>
            <person name="Kearney S.M."/>
            <person name="Perrotta A.R."/>
            <person name="Berdy B."/>
            <person name="Zhao S."/>
            <person name="Lieberman T.D."/>
            <person name="Swanson P.K."/>
            <person name="Smith M."/>
            <person name="Roesemann S."/>
            <person name="Alexander J.E."/>
            <person name="Rich S.A."/>
            <person name="Livny J."/>
            <person name="Vlamakis H."/>
            <person name="Clish C."/>
            <person name="Bullock K."/>
            <person name="Deik A."/>
            <person name="Scott J."/>
            <person name="Pierce K.A."/>
            <person name="Xavier R.J."/>
            <person name="Alm E.J."/>
        </authorList>
    </citation>
    <scope>NUCLEOTIDE SEQUENCE [LARGE SCALE GENOMIC DNA]</scope>
    <source>
        <strain evidence="1 2">BIOML-A12</strain>
    </source>
</reference>
<dbReference type="EMBL" id="WWVF01000062">
    <property type="protein sequence ID" value="MZS90995.1"/>
    <property type="molecule type" value="Genomic_DNA"/>
</dbReference>
<evidence type="ECO:0000313" key="1">
    <source>
        <dbReference type="EMBL" id="MZS90995.1"/>
    </source>
</evidence>
<dbReference type="AlphaFoldDB" id="A0A6L8XYB4"/>
<comment type="caution">
    <text evidence="1">The sequence shown here is derived from an EMBL/GenBank/DDBJ whole genome shotgun (WGS) entry which is preliminary data.</text>
</comment>
<name>A0A6L8XYB4_9FIRM</name>
<evidence type="ECO:0000313" key="2">
    <source>
        <dbReference type="Proteomes" id="UP000477156"/>
    </source>
</evidence>